<dbReference type="SMART" id="SM00388">
    <property type="entry name" value="HisKA"/>
    <property type="match status" value="1"/>
</dbReference>
<sequence length="666" mass="73536">MALPGEGGAGIGNRMASSGLPTTECERILQFAPVSIMTVDAAGGILFVNDWHLANFAMGKRGREFFLGRKLQELPGIVSAGIVEDIRAVLAGKPIHLEGVYTDECSGGQSAYQNIRGIPIFDAGAVTGAIFIREDVTKLVMAQHLLTENQAIFKALLNATHDSIILSDLDGYILVLNEEAARRRGHPADALVGTSLYKFMAGSLAEERRQHLKEAAEKGTLVSYEERQEDRYYLVSLCPIADDHGRVIFMASYSRDITTLKETEAQLRRERELAFSASQAKSQFLGNITHELRTPLNGIMGATQLAQQGGGEEEEQAELWDIVADSGQRLLAIVNNVLELADIDAAAIEPVLSSCDVRELMKNLARSYSVRAKVKDIDFVARIDPRIPRRLVGDVFRLRQILSNLADNALKCTQKGCIDIRAKLITTSRLPFSPNYRNLLFMVRDTGIGIAKNLQDRIFEDFELAEHYLTKRVSGAGLGLSIARHLVEMLGGRIWVKSAPGRGSTFYFTIPFALPDYECRDASVVYASEDAVFHPGDYTVLLVEDERINRLTTGRTLTRLGYKVLEAANGQEALATLARDKADIILMDVQMPVMDGIECAHHIRNGEVPGLVKRIPIVALTAYASEKDRERFLRLGMNDYLAKPHTIEQLGEVLEANLKREPEGEG</sequence>
<evidence type="ECO:0000259" key="6">
    <source>
        <dbReference type="PROSITE" id="PS50110"/>
    </source>
</evidence>
<dbReference type="InterPro" id="IPR000700">
    <property type="entry name" value="PAS-assoc_C"/>
</dbReference>
<dbReference type="SUPFAM" id="SSF55785">
    <property type="entry name" value="PYP-like sensor domain (PAS domain)"/>
    <property type="match status" value="2"/>
</dbReference>
<dbReference type="PRINTS" id="PR00344">
    <property type="entry name" value="BCTRLSENSOR"/>
</dbReference>
<dbReference type="InterPro" id="IPR036890">
    <property type="entry name" value="HATPase_C_sf"/>
</dbReference>
<name>E1JZE7_SOLFR</name>
<protein>
    <recommendedName>
        <fullName evidence="2">histidine kinase</fullName>
        <ecNumber evidence="2">2.7.13.3</ecNumber>
    </recommendedName>
</protein>
<feature type="domain" description="Response regulatory" evidence="6">
    <location>
        <begin position="539"/>
        <end position="658"/>
    </location>
</feature>
<evidence type="ECO:0000256" key="1">
    <source>
        <dbReference type="ARBA" id="ARBA00000085"/>
    </source>
</evidence>
<dbReference type="InterPro" id="IPR035965">
    <property type="entry name" value="PAS-like_dom_sf"/>
</dbReference>
<dbReference type="PANTHER" id="PTHR45339">
    <property type="entry name" value="HYBRID SIGNAL TRANSDUCTION HISTIDINE KINASE J"/>
    <property type="match status" value="1"/>
</dbReference>
<dbReference type="PROSITE" id="PS50110">
    <property type="entry name" value="RESPONSE_REGULATORY"/>
    <property type="match status" value="1"/>
</dbReference>
<dbReference type="Pfam" id="PF02518">
    <property type="entry name" value="HATPase_c"/>
    <property type="match status" value="1"/>
</dbReference>
<dbReference type="InterPro" id="IPR001789">
    <property type="entry name" value="Sig_transdc_resp-reg_receiver"/>
</dbReference>
<dbReference type="CDD" id="cd00082">
    <property type="entry name" value="HisKA"/>
    <property type="match status" value="1"/>
</dbReference>
<dbReference type="CDD" id="cd17546">
    <property type="entry name" value="REC_hyHK_CKI1_RcsC-like"/>
    <property type="match status" value="1"/>
</dbReference>
<dbReference type="PROSITE" id="PS50112">
    <property type="entry name" value="PAS"/>
    <property type="match status" value="1"/>
</dbReference>
<dbReference type="Gene3D" id="1.10.287.130">
    <property type="match status" value="1"/>
</dbReference>
<dbReference type="InterPro" id="IPR003594">
    <property type="entry name" value="HATPase_dom"/>
</dbReference>
<dbReference type="Pfam" id="PF00512">
    <property type="entry name" value="HisKA"/>
    <property type="match status" value="1"/>
</dbReference>
<dbReference type="eggNOG" id="COG2205">
    <property type="taxonomic scope" value="Bacteria"/>
</dbReference>
<feature type="domain" description="Histidine kinase" evidence="5">
    <location>
        <begin position="287"/>
        <end position="514"/>
    </location>
</feature>
<dbReference type="PANTHER" id="PTHR45339:SF5">
    <property type="entry name" value="HISTIDINE KINASE"/>
    <property type="match status" value="1"/>
</dbReference>
<evidence type="ECO:0000313" key="9">
    <source>
        <dbReference type="EMBL" id="EFL50307.1"/>
    </source>
</evidence>
<keyword evidence="9" id="KW-0418">Kinase</keyword>
<feature type="domain" description="PAS" evidence="7">
    <location>
        <begin position="149"/>
        <end position="219"/>
    </location>
</feature>
<dbReference type="EMBL" id="AECZ01000022">
    <property type="protein sequence ID" value="EFL50307.1"/>
    <property type="molecule type" value="Genomic_DNA"/>
</dbReference>
<keyword evidence="3 4" id="KW-0597">Phosphoprotein</keyword>
<evidence type="ECO:0000259" key="8">
    <source>
        <dbReference type="PROSITE" id="PS50113"/>
    </source>
</evidence>
<dbReference type="InterPro" id="IPR005467">
    <property type="entry name" value="His_kinase_dom"/>
</dbReference>
<dbReference type="PROSITE" id="PS50109">
    <property type="entry name" value="HIS_KIN"/>
    <property type="match status" value="1"/>
</dbReference>
<dbReference type="Gene3D" id="3.40.50.2300">
    <property type="match status" value="1"/>
</dbReference>
<dbReference type="Proteomes" id="UP000006250">
    <property type="component" value="Unassembled WGS sequence"/>
</dbReference>
<dbReference type="InterPro" id="IPR003661">
    <property type="entry name" value="HisK_dim/P_dom"/>
</dbReference>
<feature type="modified residue" description="4-aspartylphosphate" evidence="4">
    <location>
        <position position="588"/>
    </location>
</feature>
<dbReference type="EC" id="2.7.13.3" evidence="2"/>
<dbReference type="InterPro" id="IPR000014">
    <property type="entry name" value="PAS"/>
</dbReference>
<dbReference type="Pfam" id="PF08448">
    <property type="entry name" value="PAS_4"/>
    <property type="match status" value="2"/>
</dbReference>
<gene>
    <name evidence="9" type="ORF">DesfrDRAFT_2997</name>
</gene>
<dbReference type="InterPro" id="IPR036097">
    <property type="entry name" value="HisK_dim/P_sf"/>
</dbReference>
<evidence type="ECO:0000256" key="2">
    <source>
        <dbReference type="ARBA" id="ARBA00012438"/>
    </source>
</evidence>
<evidence type="ECO:0000259" key="5">
    <source>
        <dbReference type="PROSITE" id="PS50109"/>
    </source>
</evidence>
<dbReference type="InterPro" id="IPR004358">
    <property type="entry name" value="Sig_transdc_His_kin-like_C"/>
</dbReference>
<evidence type="ECO:0000256" key="4">
    <source>
        <dbReference type="PROSITE-ProRule" id="PRU00169"/>
    </source>
</evidence>
<keyword evidence="9" id="KW-0808">Transferase</keyword>
<comment type="catalytic activity">
    <reaction evidence="1">
        <text>ATP + protein L-histidine = ADP + protein N-phospho-L-histidine.</text>
        <dbReference type="EC" id="2.7.13.3"/>
    </reaction>
</comment>
<feature type="domain" description="PAC" evidence="8">
    <location>
        <begin position="215"/>
        <end position="269"/>
    </location>
</feature>
<proteinExistence type="predicted"/>
<dbReference type="AlphaFoldDB" id="E1JZE7"/>
<organism evidence="9 10">
    <name type="scientific">Solidesulfovibrio fructosivorans JJ]</name>
    <dbReference type="NCBI Taxonomy" id="596151"/>
    <lineage>
        <taxon>Bacteria</taxon>
        <taxon>Pseudomonadati</taxon>
        <taxon>Thermodesulfobacteriota</taxon>
        <taxon>Desulfovibrionia</taxon>
        <taxon>Desulfovibrionales</taxon>
        <taxon>Desulfovibrionaceae</taxon>
        <taxon>Solidesulfovibrio</taxon>
    </lineage>
</organism>
<evidence type="ECO:0000256" key="3">
    <source>
        <dbReference type="ARBA" id="ARBA00022553"/>
    </source>
</evidence>
<dbReference type="PROSITE" id="PS50113">
    <property type="entry name" value="PAC"/>
    <property type="match status" value="1"/>
</dbReference>
<dbReference type="FunFam" id="3.30.565.10:FF:000010">
    <property type="entry name" value="Sensor histidine kinase RcsC"/>
    <property type="match status" value="1"/>
</dbReference>
<dbReference type="InterPro" id="IPR013656">
    <property type="entry name" value="PAS_4"/>
</dbReference>
<accession>E1JZE7</accession>
<dbReference type="SUPFAM" id="SSF55874">
    <property type="entry name" value="ATPase domain of HSP90 chaperone/DNA topoisomerase II/histidine kinase"/>
    <property type="match status" value="1"/>
</dbReference>
<dbReference type="SMART" id="SM00091">
    <property type="entry name" value="PAS"/>
    <property type="match status" value="1"/>
</dbReference>
<dbReference type="CDD" id="cd00130">
    <property type="entry name" value="PAS"/>
    <property type="match status" value="1"/>
</dbReference>
<dbReference type="InterPro" id="IPR011006">
    <property type="entry name" value="CheY-like_superfamily"/>
</dbReference>
<dbReference type="Gene3D" id="3.30.450.20">
    <property type="entry name" value="PAS domain"/>
    <property type="match status" value="2"/>
</dbReference>
<dbReference type="Gene3D" id="3.30.565.10">
    <property type="entry name" value="Histidine kinase-like ATPase, C-terminal domain"/>
    <property type="match status" value="1"/>
</dbReference>
<reference evidence="9 10" key="1">
    <citation type="submission" date="2010-08" db="EMBL/GenBank/DDBJ databases">
        <title>The draft genome of Desulfovibrio fructosovorans JJ.</title>
        <authorList>
            <consortium name="US DOE Joint Genome Institute (JGI-PGF)"/>
            <person name="Lucas S."/>
            <person name="Copeland A."/>
            <person name="Lapidus A."/>
            <person name="Cheng J.-F."/>
            <person name="Bruce D."/>
            <person name="Goodwin L."/>
            <person name="Pitluck S."/>
            <person name="Land M.L."/>
            <person name="Hauser L."/>
            <person name="Chang Y.-J."/>
            <person name="Jeffries C."/>
            <person name="Wall J.D."/>
            <person name="Stahl D.A."/>
            <person name="Arkin A.P."/>
            <person name="Dehal P."/>
            <person name="Stolyar S.M."/>
            <person name="Hazen T.C."/>
            <person name="Woyke T.J."/>
        </authorList>
    </citation>
    <scope>NUCLEOTIDE SEQUENCE [LARGE SCALE GENOMIC DNA]</scope>
    <source>
        <strain evidence="9 10">JJ</strain>
    </source>
</reference>
<dbReference type="NCBIfam" id="TIGR00229">
    <property type="entry name" value="sensory_box"/>
    <property type="match status" value="1"/>
</dbReference>
<dbReference type="CDD" id="cd16922">
    <property type="entry name" value="HATPase_EvgS-ArcB-TorS-like"/>
    <property type="match status" value="1"/>
</dbReference>
<dbReference type="SMART" id="SM00448">
    <property type="entry name" value="REC"/>
    <property type="match status" value="1"/>
</dbReference>
<dbReference type="SUPFAM" id="SSF52172">
    <property type="entry name" value="CheY-like"/>
    <property type="match status" value="1"/>
</dbReference>
<keyword evidence="10" id="KW-1185">Reference proteome</keyword>
<dbReference type="GO" id="GO:0000155">
    <property type="term" value="F:phosphorelay sensor kinase activity"/>
    <property type="evidence" value="ECO:0007669"/>
    <property type="project" value="InterPro"/>
</dbReference>
<dbReference type="SUPFAM" id="SSF47384">
    <property type="entry name" value="Homodimeric domain of signal transducing histidine kinase"/>
    <property type="match status" value="1"/>
</dbReference>
<evidence type="ECO:0000313" key="10">
    <source>
        <dbReference type="Proteomes" id="UP000006250"/>
    </source>
</evidence>
<comment type="caution">
    <text evidence="9">The sequence shown here is derived from an EMBL/GenBank/DDBJ whole genome shotgun (WGS) entry which is preliminary data.</text>
</comment>
<dbReference type="SMART" id="SM00387">
    <property type="entry name" value="HATPase_c"/>
    <property type="match status" value="1"/>
</dbReference>
<evidence type="ECO:0000259" key="7">
    <source>
        <dbReference type="PROSITE" id="PS50112"/>
    </source>
</evidence>
<dbReference type="STRING" id="596151.DesfrDRAFT_2997"/>
<dbReference type="Pfam" id="PF00072">
    <property type="entry name" value="Response_reg"/>
    <property type="match status" value="1"/>
</dbReference>